<dbReference type="Proteomes" id="UP001165186">
    <property type="component" value="Unassembled WGS sequence"/>
</dbReference>
<comment type="caution">
    <text evidence="1">The sequence shown here is derived from an EMBL/GenBank/DDBJ whole genome shotgun (WGS) entry which is preliminary data.</text>
</comment>
<organism evidence="1 2">
    <name type="scientific">Neofusicoccum parvum</name>
    <dbReference type="NCBI Taxonomy" id="310453"/>
    <lineage>
        <taxon>Eukaryota</taxon>
        <taxon>Fungi</taxon>
        <taxon>Dikarya</taxon>
        <taxon>Ascomycota</taxon>
        <taxon>Pezizomycotina</taxon>
        <taxon>Dothideomycetes</taxon>
        <taxon>Dothideomycetes incertae sedis</taxon>
        <taxon>Botryosphaeriales</taxon>
        <taxon>Botryosphaeriaceae</taxon>
        <taxon>Neofusicoccum</taxon>
    </lineage>
</organism>
<dbReference type="EMBL" id="BSXG01000029">
    <property type="protein sequence ID" value="GME26535.1"/>
    <property type="molecule type" value="Genomic_DNA"/>
</dbReference>
<evidence type="ECO:0000313" key="2">
    <source>
        <dbReference type="Proteomes" id="UP001165186"/>
    </source>
</evidence>
<gene>
    <name evidence="1" type="primary">g9614</name>
    <name evidence="1" type="ORF">NpPPO83_00009614</name>
</gene>
<sequence>MKFTTTLSILSLAGIGLAIPFPQDDPLPAAPEGTTNFTDLIEPQGPGYNVLLGVETAPNGDKAIVAWAYGRFQCTERQLVSKGKNFCGKPLTFDRVPELDEQNEATGGQEKVTVQFEGCSDASRAGDYSGVVIQDSEGYYDCNGDRELHGCDYNNSELDTDLAAFLSCGNYAYTPDDDSGDNDGPDEAPDDDSGDDDGSDDD</sequence>
<reference evidence="1" key="1">
    <citation type="submission" date="2024-09" db="EMBL/GenBank/DDBJ databases">
        <title>Draft Genome Sequences of Neofusicoccum parvum.</title>
        <authorList>
            <person name="Ashida A."/>
            <person name="Camagna M."/>
            <person name="Tanaka A."/>
            <person name="Takemoto D."/>
        </authorList>
    </citation>
    <scope>NUCLEOTIDE SEQUENCE</scope>
    <source>
        <strain evidence="1">PPO83</strain>
    </source>
</reference>
<protein>
    <submittedName>
        <fullName evidence="1">Uncharacterized protein</fullName>
    </submittedName>
</protein>
<evidence type="ECO:0000313" key="1">
    <source>
        <dbReference type="EMBL" id="GME26535.1"/>
    </source>
</evidence>
<accession>A0ACB5S145</accession>
<proteinExistence type="predicted"/>
<name>A0ACB5S145_9PEZI</name>
<keyword evidence="2" id="KW-1185">Reference proteome</keyword>